<comment type="caution">
    <text evidence="2">The sequence shown here is derived from an EMBL/GenBank/DDBJ whole genome shotgun (WGS) entry which is preliminary data.</text>
</comment>
<dbReference type="AlphaFoldDB" id="A0A2H0R3F5"/>
<keyword evidence="1" id="KW-0472">Membrane</keyword>
<gene>
    <name evidence="2" type="ORF">COV31_03300</name>
</gene>
<feature type="transmembrane region" description="Helical" evidence="1">
    <location>
        <begin position="45"/>
        <end position="66"/>
    </location>
</feature>
<proteinExistence type="predicted"/>
<dbReference type="Proteomes" id="UP000230232">
    <property type="component" value="Unassembled WGS sequence"/>
</dbReference>
<sequence>IFQISLVILAISILVALSRKAKGLTLEILILITFSILGIKMIRNFGLYSLALIPSLALVLKSTAIFENLKQKAVLKAVAVTSALILIGLAGTGHYWSLRQANKNFGLTIPIGAGAGVVFLENNQIEGNVFNNFDVGSFLIWKRYPEHKVFVDGRPEAYSVNFFEKIYKPMQEDPKIWDKLSEEYDINYIFFAHTDITPWAQKFLIDISKNKNWPLVYLDNSVAIFLKKTPGNQDLIDRYNTAN</sequence>
<organism evidence="2 3">
    <name type="scientific">Candidatus Yanofskybacteria bacterium CG10_big_fil_rev_8_21_14_0_10_46_23</name>
    <dbReference type="NCBI Taxonomy" id="1975098"/>
    <lineage>
        <taxon>Bacteria</taxon>
        <taxon>Candidatus Yanofskyibacteriota</taxon>
    </lineage>
</organism>
<protein>
    <recommendedName>
        <fullName evidence="4">Glycosyltransferase RgtA/B/C/D-like domain-containing protein</fullName>
    </recommendedName>
</protein>
<evidence type="ECO:0000256" key="1">
    <source>
        <dbReference type="SAM" id="Phobius"/>
    </source>
</evidence>
<accession>A0A2H0R3F5</accession>
<keyword evidence="1" id="KW-1133">Transmembrane helix</keyword>
<reference evidence="2 3" key="1">
    <citation type="submission" date="2017-09" db="EMBL/GenBank/DDBJ databases">
        <title>Depth-based differentiation of microbial function through sediment-hosted aquifers and enrichment of novel symbionts in the deep terrestrial subsurface.</title>
        <authorList>
            <person name="Probst A.J."/>
            <person name="Ladd B."/>
            <person name="Jarett J.K."/>
            <person name="Geller-Mcgrath D.E."/>
            <person name="Sieber C.M."/>
            <person name="Emerson J.B."/>
            <person name="Anantharaman K."/>
            <person name="Thomas B.C."/>
            <person name="Malmstrom R."/>
            <person name="Stieglmeier M."/>
            <person name="Klingl A."/>
            <person name="Woyke T."/>
            <person name="Ryan C.M."/>
            <person name="Banfield J.F."/>
        </authorList>
    </citation>
    <scope>NUCLEOTIDE SEQUENCE [LARGE SCALE GENOMIC DNA]</scope>
    <source>
        <strain evidence="2">CG10_big_fil_rev_8_21_14_0_10_46_23</strain>
    </source>
</reference>
<keyword evidence="1" id="KW-0812">Transmembrane</keyword>
<feature type="non-terminal residue" evidence="2">
    <location>
        <position position="1"/>
    </location>
</feature>
<feature type="transmembrane region" description="Helical" evidence="1">
    <location>
        <begin position="73"/>
        <end position="96"/>
    </location>
</feature>
<evidence type="ECO:0000313" key="2">
    <source>
        <dbReference type="EMBL" id="PIR41058.1"/>
    </source>
</evidence>
<evidence type="ECO:0000313" key="3">
    <source>
        <dbReference type="Proteomes" id="UP000230232"/>
    </source>
</evidence>
<name>A0A2H0R3F5_9BACT</name>
<evidence type="ECO:0008006" key="4">
    <source>
        <dbReference type="Google" id="ProtNLM"/>
    </source>
</evidence>
<dbReference type="EMBL" id="PCXO01000013">
    <property type="protein sequence ID" value="PIR41058.1"/>
    <property type="molecule type" value="Genomic_DNA"/>
</dbReference>